<evidence type="ECO:0000259" key="18">
    <source>
        <dbReference type="Pfam" id="PF00361"/>
    </source>
</evidence>
<feature type="transmembrane region" description="Helical" evidence="17">
    <location>
        <begin position="111"/>
        <end position="129"/>
    </location>
</feature>
<keyword evidence="8 17" id="KW-0812">Transmembrane</keyword>
<evidence type="ECO:0000256" key="12">
    <source>
        <dbReference type="ARBA" id="ARBA00023027"/>
    </source>
</evidence>
<dbReference type="RefSeq" id="YP_009050006.1">
    <property type="nucleotide sequence ID" value="NC_024627.1"/>
</dbReference>
<keyword evidence="12 17" id="KW-0520">NAD</keyword>
<reference evidence="20" key="1">
    <citation type="journal article" date="2015" name="J. Econ. Entomol.">
        <title>Intraspecific and Interspecific Variations in the Mitochondrial Genomes of Nilaparvata (Hemiptera: Delphacidae).</title>
        <authorList>
            <person name="Lv L."/>
            <person name="Peng X."/>
            <person name="Jing S."/>
            <person name="Liu B."/>
            <person name="Zhu L."/>
            <person name="He G."/>
        </authorList>
    </citation>
    <scope>NUCLEOTIDE SEQUENCE</scope>
</reference>
<organism evidence="20">
    <name type="scientific">Nilaparvata muiri</name>
    <name type="common">Planthopper</name>
    <dbReference type="NCBI Taxonomy" id="706586"/>
    <lineage>
        <taxon>Eukaryota</taxon>
        <taxon>Metazoa</taxon>
        <taxon>Ecdysozoa</taxon>
        <taxon>Arthropoda</taxon>
        <taxon>Hexapoda</taxon>
        <taxon>Insecta</taxon>
        <taxon>Pterygota</taxon>
        <taxon>Neoptera</taxon>
        <taxon>Paraneoptera</taxon>
        <taxon>Hemiptera</taxon>
        <taxon>Auchenorrhyncha</taxon>
        <taxon>Fulgoroidea</taxon>
        <taxon>Delphacidae</taxon>
        <taxon>Delphacinae</taxon>
        <taxon>Nilaparvata</taxon>
    </lineage>
</organism>
<dbReference type="GO" id="GO:0048039">
    <property type="term" value="F:ubiquinone binding"/>
    <property type="evidence" value="ECO:0007669"/>
    <property type="project" value="TreeGrafter"/>
</dbReference>
<evidence type="ECO:0000256" key="6">
    <source>
        <dbReference type="ARBA" id="ARBA00022448"/>
    </source>
</evidence>
<evidence type="ECO:0000256" key="17">
    <source>
        <dbReference type="RuleBase" id="RU003297"/>
    </source>
</evidence>
<evidence type="ECO:0000256" key="13">
    <source>
        <dbReference type="ARBA" id="ARBA00023075"/>
    </source>
</evidence>
<dbReference type="AlphaFoldDB" id="A0A075B906"/>
<evidence type="ECO:0000259" key="19">
    <source>
        <dbReference type="Pfam" id="PF01059"/>
    </source>
</evidence>
<geneLocation type="mitochondrion" evidence="20"/>
<dbReference type="GO" id="GO:0003954">
    <property type="term" value="F:NADH dehydrogenase activity"/>
    <property type="evidence" value="ECO:0007669"/>
    <property type="project" value="TreeGrafter"/>
</dbReference>
<evidence type="ECO:0000256" key="2">
    <source>
        <dbReference type="ARBA" id="ARBA00004225"/>
    </source>
</evidence>
<feature type="domain" description="NADH:quinone oxidoreductase/Mrp antiporter transmembrane" evidence="18">
    <location>
        <begin position="106"/>
        <end position="385"/>
    </location>
</feature>
<dbReference type="GO" id="GO:0042773">
    <property type="term" value="P:ATP synthesis coupled electron transport"/>
    <property type="evidence" value="ECO:0007669"/>
    <property type="project" value="InterPro"/>
</dbReference>
<keyword evidence="9" id="KW-1278">Translocase</keyword>
<accession>A0A075B906</accession>
<evidence type="ECO:0000256" key="3">
    <source>
        <dbReference type="ARBA" id="ARBA00009025"/>
    </source>
</evidence>
<feature type="transmembrane region" description="Helical" evidence="17">
    <location>
        <begin position="178"/>
        <end position="200"/>
    </location>
</feature>
<proteinExistence type="inferred from homology"/>
<evidence type="ECO:0000256" key="16">
    <source>
        <dbReference type="ARBA" id="ARBA00049551"/>
    </source>
</evidence>
<keyword evidence="14 17" id="KW-0496">Mitochondrion</keyword>
<feature type="transmembrane region" description="Helical" evidence="17">
    <location>
        <begin position="59"/>
        <end position="79"/>
    </location>
</feature>
<feature type="transmembrane region" description="Helical" evidence="17">
    <location>
        <begin position="21"/>
        <end position="39"/>
    </location>
</feature>
<keyword evidence="13 17" id="KW-0830">Ubiquinone</keyword>
<dbReference type="InterPro" id="IPR003918">
    <property type="entry name" value="NADH_UbQ_OxRdtase"/>
</dbReference>
<feature type="transmembrane region" description="Helical" evidence="17">
    <location>
        <begin position="377"/>
        <end position="398"/>
    </location>
</feature>
<name>A0A075B906_NILMU</name>
<feature type="transmembrane region" description="Helical" evidence="17">
    <location>
        <begin position="269"/>
        <end position="287"/>
    </location>
</feature>
<dbReference type="Pfam" id="PF01059">
    <property type="entry name" value="Oxidored_q5_N"/>
    <property type="match status" value="1"/>
</dbReference>
<feature type="transmembrane region" description="Helical" evidence="17">
    <location>
        <begin position="86"/>
        <end position="105"/>
    </location>
</feature>
<evidence type="ECO:0000256" key="5">
    <source>
        <dbReference type="ARBA" id="ARBA00021006"/>
    </source>
</evidence>
<feature type="transmembrane region" description="Helical" evidence="17">
    <location>
        <begin position="418"/>
        <end position="438"/>
    </location>
</feature>
<dbReference type="GO" id="GO:0015990">
    <property type="term" value="P:electron transport coupled proton transport"/>
    <property type="evidence" value="ECO:0007669"/>
    <property type="project" value="TreeGrafter"/>
</dbReference>
<evidence type="ECO:0000256" key="1">
    <source>
        <dbReference type="ARBA" id="ARBA00003257"/>
    </source>
</evidence>
<gene>
    <name evidence="20" type="primary">ND4</name>
</gene>
<comment type="function">
    <text evidence="1">Core subunit of the mitochondrial membrane respiratory chain NADH dehydrogenase (Complex I) that is believed to belong to the minimal assembly required for catalysis. Complex I functions in the transfer of electrons from NADH to the respiratory chain. The immediate electron acceptor for the enzyme is believed to be ubiquinone.</text>
</comment>
<dbReference type="CTD" id="4538"/>
<feature type="transmembrane region" description="Helical" evidence="17">
    <location>
        <begin position="212"/>
        <end position="234"/>
    </location>
</feature>
<dbReference type="EC" id="7.1.1.2" evidence="4 17"/>
<sequence>MMLSLIISIFFLTLISFKMNFYMMIYIFFILFMVFTAKYEFYNFFSFISFSLGMDKYSYFLMFLTFWLFILSLYSLLNLKNLYFSYLKLIMLMMVLFLFLCFLSLSFFNFYFYFECSVVPVFLVIYGWGYQPERVFSGLYFFFYTLFSSLPLLLLILGLNNMFGYFYLGMQLELLNLYYFFFFIFSFLVKLPLFFFHLWLPSAHVEAPSSGSMILAGVMLKLGGYGLIRVLYLFKDLVYTYSYFFISISILGSMYVSFFCLLQSDLSVLVAYSSVSHMGLVISGIFTCSYYGYMGSLCLMVSHGLISSGLFYFVGCLFDRFSSRSLFLMSGLINYCPSLMMFFFFLIVSNMSCPPSLNLISEVFICFSLLMWHSSILVYIFISLFFSACAMICLFSFVCHGGHSYLFMNMDSGLVREYYLISMHIFPVYMFIFSLNYFI</sequence>
<feature type="transmembrane region" description="Helical" evidence="17">
    <location>
        <begin position="141"/>
        <end position="166"/>
    </location>
</feature>
<dbReference type="GO" id="GO:0008137">
    <property type="term" value="F:NADH dehydrogenase (ubiquinone) activity"/>
    <property type="evidence" value="ECO:0007669"/>
    <property type="project" value="UniProtKB-UniRule"/>
</dbReference>
<dbReference type="EMBL" id="JN563998">
    <property type="protein sequence ID" value="AEP27299.1"/>
    <property type="molecule type" value="Genomic_DNA"/>
</dbReference>
<feature type="domain" description="NADH:ubiquinone oxidoreductase chain 4 N-terminal" evidence="19">
    <location>
        <begin position="2"/>
        <end position="101"/>
    </location>
</feature>
<feature type="transmembrane region" description="Helical" evidence="17">
    <location>
        <begin position="293"/>
        <end position="314"/>
    </location>
</feature>
<comment type="catalytic activity">
    <reaction evidence="16 17">
        <text>a ubiquinone + NADH + 5 H(+)(in) = a ubiquinol + NAD(+) + 4 H(+)(out)</text>
        <dbReference type="Rhea" id="RHEA:29091"/>
        <dbReference type="Rhea" id="RHEA-COMP:9565"/>
        <dbReference type="Rhea" id="RHEA-COMP:9566"/>
        <dbReference type="ChEBI" id="CHEBI:15378"/>
        <dbReference type="ChEBI" id="CHEBI:16389"/>
        <dbReference type="ChEBI" id="CHEBI:17976"/>
        <dbReference type="ChEBI" id="CHEBI:57540"/>
        <dbReference type="ChEBI" id="CHEBI:57945"/>
        <dbReference type="EC" id="7.1.1.2"/>
    </reaction>
</comment>
<feature type="transmembrane region" description="Helical" evidence="17">
    <location>
        <begin position="240"/>
        <end position="262"/>
    </location>
</feature>
<comment type="similarity">
    <text evidence="3 17">Belongs to the complex I subunit 4 family.</text>
</comment>
<feature type="transmembrane region" description="Helical" evidence="17">
    <location>
        <begin position="326"/>
        <end position="349"/>
    </location>
</feature>
<dbReference type="InterPro" id="IPR001750">
    <property type="entry name" value="ND/Mrp_TM"/>
</dbReference>
<evidence type="ECO:0000256" key="11">
    <source>
        <dbReference type="ARBA" id="ARBA00022989"/>
    </source>
</evidence>
<evidence type="ECO:0000256" key="15">
    <source>
        <dbReference type="ARBA" id="ARBA00023136"/>
    </source>
</evidence>
<dbReference type="GO" id="GO:0031966">
    <property type="term" value="C:mitochondrial membrane"/>
    <property type="evidence" value="ECO:0007669"/>
    <property type="project" value="UniProtKB-SubCell"/>
</dbReference>
<evidence type="ECO:0000256" key="14">
    <source>
        <dbReference type="ARBA" id="ARBA00023128"/>
    </source>
</evidence>
<evidence type="ECO:0000256" key="8">
    <source>
        <dbReference type="ARBA" id="ARBA00022692"/>
    </source>
</evidence>
<dbReference type="GeneID" id="20004199"/>
<dbReference type="PANTHER" id="PTHR43507">
    <property type="entry name" value="NADH-UBIQUINONE OXIDOREDUCTASE CHAIN 4"/>
    <property type="match status" value="1"/>
</dbReference>
<evidence type="ECO:0000313" key="20">
    <source>
        <dbReference type="EMBL" id="AEP27299.1"/>
    </source>
</evidence>
<evidence type="ECO:0000256" key="7">
    <source>
        <dbReference type="ARBA" id="ARBA00022660"/>
    </source>
</evidence>
<dbReference type="PRINTS" id="PR01437">
    <property type="entry name" value="NUOXDRDTASE4"/>
</dbReference>
<evidence type="ECO:0000256" key="10">
    <source>
        <dbReference type="ARBA" id="ARBA00022982"/>
    </source>
</evidence>
<keyword evidence="11 17" id="KW-1133">Transmembrane helix</keyword>
<keyword evidence="15 17" id="KW-0472">Membrane</keyword>
<keyword evidence="7 17" id="KW-0679">Respiratory chain</keyword>
<keyword evidence="6 17" id="KW-0813">Transport</keyword>
<evidence type="ECO:0000256" key="9">
    <source>
        <dbReference type="ARBA" id="ARBA00022967"/>
    </source>
</evidence>
<dbReference type="InterPro" id="IPR000260">
    <property type="entry name" value="NADH4_N"/>
</dbReference>
<dbReference type="PANTHER" id="PTHR43507:SF20">
    <property type="entry name" value="NADH-UBIQUINONE OXIDOREDUCTASE CHAIN 4"/>
    <property type="match status" value="1"/>
</dbReference>
<comment type="function">
    <text evidence="17">Core subunit of the mitochondrial membrane respiratory chain NADH dehydrogenase (Complex I) which catalyzes electron transfer from NADH through the respiratory chain, using ubiquinone as an electron acceptor. Essential for the catalytic activity and assembly of complex I.</text>
</comment>
<evidence type="ECO:0000256" key="4">
    <source>
        <dbReference type="ARBA" id="ARBA00012944"/>
    </source>
</evidence>
<dbReference type="Pfam" id="PF00361">
    <property type="entry name" value="Proton_antipo_M"/>
    <property type="match status" value="1"/>
</dbReference>
<protein>
    <recommendedName>
        <fullName evidence="5 17">NADH-ubiquinone oxidoreductase chain 4</fullName>
        <ecNumber evidence="4 17">7.1.1.2</ecNumber>
    </recommendedName>
</protein>
<keyword evidence="10 17" id="KW-0249">Electron transport</keyword>
<comment type="subcellular location">
    <subcellularLocation>
        <location evidence="2 17">Mitochondrion membrane</location>
        <topology evidence="2 17">Multi-pass membrane protein</topology>
    </subcellularLocation>
</comment>